<dbReference type="Pfam" id="PF06398">
    <property type="entry name" value="Pex24p"/>
    <property type="match status" value="1"/>
</dbReference>
<organism evidence="2 3">
    <name type="scientific">Diversispora eburnea</name>
    <dbReference type="NCBI Taxonomy" id="1213867"/>
    <lineage>
        <taxon>Eukaryota</taxon>
        <taxon>Fungi</taxon>
        <taxon>Fungi incertae sedis</taxon>
        <taxon>Mucoromycota</taxon>
        <taxon>Glomeromycotina</taxon>
        <taxon>Glomeromycetes</taxon>
        <taxon>Diversisporales</taxon>
        <taxon>Diversisporaceae</taxon>
        <taxon>Diversispora</taxon>
    </lineage>
</organism>
<dbReference type="AlphaFoldDB" id="A0A9N8W353"/>
<name>A0A9N8W353_9GLOM</name>
<dbReference type="PANTHER" id="PTHR23250">
    <property type="entry name" value="DYSFERLIN-RELATED"/>
    <property type="match status" value="1"/>
</dbReference>
<dbReference type="InterPro" id="IPR051513">
    <property type="entry name" value="Tectonin_beta-prop"/>
</dbReference>
<sequence>MDNESPENFHTIKIIRQNETSEIQSNNNSPSYIYDILNENQRGLFVLGIPKFTSKVLSPVDPPPWTNIENGCSPMDIHTFQLPNPSWEWVSKEWLIDMSGDVDEEGWEYAFDFHCDNWHGCYRALRSFVRRRRWVRLRRLKGSSNENIPPIPSRVKKMITERTFTSLMNK</sequence>
<reference evidence="2" key="1">
    <citation type="submission" date="2021-06" db="EMBL/GenBank/DDBJ databases">
        <authorList>
            <person name="Kallberg Y."/>
            <person name="Tangrot J."/>
            <person name="Rosling A."/>
        </authorList>
    </citation>
    <scope>NUCLEOTIDE SEQUENCE</scope>
    <source>
        <strain evidence="2">AZ414A</strain>
    </source>
</reference>
<dbReference type="InterPro" id="IPR006614">
    <property type="entry name" value="Peroxin/Ferlin"/>
</dbReference>
<proteinExistence type="predicted"/>
<evidence type="ECO:0000313" key="2">
    <source>
        <dbReference type="EMBL" id="CAG8472601.1"/>
    </source>
</evidence>
<dbReference type="GO" id="GO:0007031">
    <property type="term" value="P:peroxisome organization"/>
    <property type="evidence" value="ECO:0007669"/>
    <property type="project" value="UniProtKB-ARBA"/>
</dbReference>
<feature type="domain" description="Peroxin/Ferlin" evidence="1">
    <location>
        <begin position="106"/>
        <end position="141"/>
    </location>
</feature>
<dbReference type="Proteomes" id="UP000789706">
    <property type="component" value="Unassembled WGS sequence"/>
</dbReference>
<dbReference type="EMBL" id="CAJVPK010000200">
    <property type="protein sequence ID" value="CAG8472601.1"/>
    <property type="molecule type" value="Genomic_DNA"/>
</dbReference>
<dbReference type="PANTHER" id="PTHR23250:SF1">
    <property type="entry name" value="TECTONIN BETA-PROPELLER REPEAT-CONTAINING PROTEIN 1"/>
    <property type="match status" value="1"/>
</dbReference>
<accession>A0A9N8W353</accession>
<protein>
    <submittedName>
        <fullName evidence="2">9916_t:CDS:1</fullName>
    </submittedName>
</protein>
<evidence type="ECO:0000259" key="1">
    <source>
        <dbReference type="SMART" id="SM00694"/>
    </source>
</evidence>
<keyword evidence="3" id="KW-1185">Reference proteome</keyword>
<dbReference type="SMART" id="SM00694">
    <property type="entry name" value="DysFC"/>
    <property type="match status" value="1"/>
</dbReference>
<comment type="caution">
    <text evidence="2">The sequence shown here is derived from an EMBL/GenBank/DDBJ whole genome shotgun (WGS) entry which is preliminary data.</text>
</comment>
<evidence type="ECO:0000313" key="3">
    <source>
        <dbReference type="Proteomes" id="UP000789706"/>
    </source>
</evidence>
<gene>
    <name evidence="2" type="ORF">DEBURN_LOCUS3234</name>
</gene>
<dbReference type="GO" id="GO:0005778">
    <property type="term" value="C:peroxisomal membrane"/>
    <property type="evidence" value="ECO:0007669"/>
    <property type="project" value="UniProtKB-ARBA"/>
</dbReference>
<dbReference type="OrthoDB" id="72441at2759"/>
<dbReference type="InterPro" id="IPR010482">
    <property type="entry name" value="TECPR1-like_DysF"/>
</dbReference>